<evidence type="ECO:0000259" key="11">
    <source>
        <dbReference type="PROSITE" id="PS51873"/>
    </source>
</evidence>
<comment type="catalytic activity">
    <reaction evidence="1">
        <text>[E2 ubiquitin-conjugating enzyme]-S-ubiquitinyl-L-cysteine + [acceptor protein]-L-lysine = [E2 ubiquitin-conjugating enzyme]-L-cysteine + [acceptor protein]-N(6)-ubiquitinyl-L-lysine.</text>
        <dbReference type="EC" id="2.3.2.31"/>
    </reaction>
</comment>
<dbReference type="Gene3D" id="1.20.120.1750">
    <property type="match status" value="1"/>
</dbReference>
<evidence type="ECO:0000259" key="10">
    <source>
        <dbReference type="PROSITE" id="PS50089"/>
    </source>
</evidence>
<keyword evidence="4" id="KW-0479">Metal-binding</keyword>
<dbReference type="InterPro" id="IPR018957">
    <property type="entry name" value="Znf_C3HC4_RING-type"/>
</dbReference>
<dbReference type="SMART" id="SM00647">
    <property type="entry name" value="IBR"/>
    <property type="match status" value="2"/>
</dbReference>
<dbReference type="InterPro" id="IPR013087">
    <property type="entry name" value="Znf_C2H2_type"/>
</dbReference>
<evidence type="ECO:0000256" key="2">
    <source>
        <dbReference type="ARBA" id="ARBA00012251"/>
    </source>
</evidence>
<dbReference type="CDD" id="cd22585">
    <property type="entry name" value="Rcat_RBR_DEAH12-like"/>
    <property type="match status" value="1"/>
</dbReference>
<dbReference type="InterPro" id="IPR044066">
    <property type="entry name" value="TRIAD_supradom"/>
</dbReference>
<dbReference type="SMART" id="SM00184">
    <property type="entry name" value="RING"/>
    <property type="match status" value="2"/>
</dbReference>
<evidence type="ECO:0000256" key="8">
    <source>
        <dbReference type="ARBA" id="ARBA00022833"/>
    </source>
</evidence>
<keyword evidence="7" id="KW-0833">Ubl conjugation pathway</keyword>
<name>A0A8H6JLM7_9PEZI</name>
<organism evidence="12 13">
    <name type="scientific">Colletotrichum sojae</name>
    <dbReference type="NCBI Taxonomy" id="2175907"/>
    <lineage>
        <taxon>Eukaryota</taxon>
        <taxon>Fungi</taxon>
        <taxon>Dikarya</taxon>
        <taxon>Ascomycota</taxon>
        <taxon>Pezizomycotina</taxon>
        <taxon>Sordariomycetes</taxon>
        <taxon>Hypocreomycetidae</taxon>
        <taxon>Glomerellales</taxon>
        <taxon>Glomerellaceae</taxon>
        <taxon>Colletotrichum</taxon>
        <taxon>Colletotrichum orchidearum species complex</taxon>
    </lineage>
</organism>
<accession>A0A8H6JLM7</accession>
<protein>
    <recommendedName>
        <fullName evidence="2">RBR-type E3 ubiquitin transferase</fullName>
        <ecNumber evidence="2">2.3.2.31</ecNumber>
    </recommendedName>
</protein>
<sequence length="392" mass="43510">MATSYHNPNLPAALNDYDLRHVDGGSVVFGSGGEVVSFKLIDDYSAIRIDGLGPHEFNPATVNKILAGLGVSGNVAVRPEDDDVAYTRYIVVRFEGREVAKTILARFNALSFAQRQRAGMLYVKLTELALGIDDVDPVVPPALTPPICRPRYRGQCTICTDDLDEERFVGACGHSYCLDCFTAWVQFPDAFAQEGVLVCDRECRSHLCNYEFSLAELKDQLPSAAYETLLRNSAEEYVKQRPHQFRHCPHAGCGQLYRPTRNPAAIQCTGCNGTICTSCGEPHDERSSCKRDAQLEEAKTAMGAKDCPACKASMVKSHGCNHMTCQACRTHICWVCMATFDTGDECYKHMRLVHGSYDGVTMIDADGNPVLTEEEMEEELAWWAQWEEDHEA</sequence>
<dbReference type="EMBL" id="WIGN01000040">
    <property type="protein sequence ID" value="KAF6814838.1"/>
    <property type="molecule type" value="Genomic_DNA"/>
</dbReference>
<proteinExistence type="predicted"/>
<evidence type="ECO:0000256" key="9">
    <source>
        <dbReference type="PROSITE-ProRule" id="PRU00175"/>
    </source>
</evidence>
<reference evidence="12 13" key="1">
    <citation type="journal article" date="2020" name="Phytopathology">
        <title>Genome Sequence Resources of Colletotrichum truncatum, C. plurivorum, C. musicola, and C. sojae: Four Species Pathogenic to Soybean (Glycine max).</title>
        <authorList>
            <person name="Rogerio F."/>
            <person name="Boufleur T.R."/>
            <person name="Ciampi-Guillardi M."/>
            <person name="Sukno S.A."/>
            <person name="Thon M.R."/>
            <person name="Massola Junior N.S."/>
            <person name="Baroncelli R."/>
        </authorList>
    </citation>
    <scope>NUCLEOTIDE SEQUENCE [LARGE SCALE GENOMIC DNA]</scope>
    <source>
        <strain evidence="12 13">LFN0009</strain>
    </source>
</reference>
<dbReference type="SUPFAM" id="SSF57850">
    <property type="entry name" value="RING/U-box"/>
    <property type="match status" value="2"/>
</dbReference>
<keyword evidence="5" id="KW-0677">Repeat</keyword>
<evidence type="ECO:0000256" key="1">
    <source>
        <dbReference type="ARBA" id="ARBA00001798"/>
    </source>
</evidence>
<dbReference type="GO" id="GO:0016567">
    <property type="term" value="P:protein ubiquitination"/>
    <property type="evidence" value="ECO:0007669"/>
    <property type="project" value="InterPro"/>
</dbReference>
<comment type="caution">
    <text evidence="12">The sequence shown here is derived from an EMBL/GenBank/DDBJ whole genome shotgun (WGS) entry which is preliminary data.</text>
</comment>
<dbReference type="AlphaFoldDB" id="A0A8H6JLM7"/>
<evidence type="ECO:0000256" key="7">
    <source>
        <dbReference type="ARBA" id="ARBA00022786"/>
    </source>
</evidence>
<dbReference type="Proteomes" id="UP000652219">
    <property type="component" value="Unassembled WGS sequence"/>
</dbReference>
<dbReference type="InterPro" id="IPR031127">
    <property type="entry name" value="E3_UB_ligase_RBR"/>
</dbReference>
<feature type="domain" description="RING-type" evidence="10">
    <location>
        <begin position="156"/>
        <end position="199"/>
    </location>
</feature>
<dbReference type="Pfam" id="PF22191">
    <property type="entry name" value="IBR_1"/>
    <property type="match status" value="1"/>
</dbReference>
<dbReference type="GO" id="GO:0008270">
    <property type="term" value="F:zinc ion binding"/>
    <property type="evidence" value="ECO:0007669"/>
    <property type="project" value="UniProtKB-KW"/>
</dbReference>
<dbReference type="Gene3D" id="3.30.40.10">
    <property type="entry name" value="Zinc/RING finger domain, C3HC4 (zinc finger)"/>
    <property type="match status" value="1"/>
</dbReference>
<keyword evidence="3" id="KW-0808">Transferase</keyword>
<keyword evidence="8" id="KW-0862">Zinc</keyword>
<dbReference type="InterPro" id="IPR001841">
    <property type="entry name" value="Znf_RING"/>
</dbReference>
<dbReference type="Pfam" id="PF00097">
    <property type="entry name" value="zf-C3HC4"/>
    <property type="match status" value="1"/>
</dbReference>
<evidence type="ECO:0000313" key="13">
    <source>
        <dbReference type="Proteomes" id="UP000652219"/>
    </source>
</evidence>
<dbReference type="Pfam" id="PF01485">
    <property type="entry name" value="IBR"/>
    <property type="match status" value="1"/>
</dbReference>
<dbReference type="InterPro" id="IPR013083">
    <property type="entry name" value="Znf_RING/FYVE/PHD"/>
</dbReference>
<gene>
    <name evidence="12" type="ORF">CSOJ01_03849</name>
</gene>
<evidence type="ECO:0000256" key="4">
    <source>
        <dbReference type="ARBA" id="ARBA00022723"/>
    </source>
</evidence>
<feature type="domain" description="RING-type" evidence="11">
    <location>
        <begin position="152"/>
        <end position="353"/>
    </location>
</feature>
<evidence type="ECO:0000256" key="3">
    <source>
        <dbReference type="ARBA" id="ARBA00022679"/>
    </source>
</evidence>
<dbReference type="CDD" id="cd20335">
    <property type="entry name" value="BRcat_RBR"/>
    <property type="match status" value="1"/>
</dbReference>
<keyword evidence="6 9" id="KW-0863">Zinc-finger</keyword>
<keyword evidence="13" id="KW-1185">Reference proteome</keyword>
<evidence type="ECO:0000256" key="5">
    <source>
        <dbReference type="ARBA" id="ARBA00022737"/>
    </source>
</evidence>
<dbReference type="PROSITE" id="PS00028">
    <property type="entry name" value="ZINC_FINGER_C2H2_1"/>
    <property type="match status" value="1"/>
</dbReference>
<dbReference type="GO" id="GO:0061630">
    <property type="term" value="F:ubiquitin protein ligase activity"/>
    <property type="evidence" value="ECO:0007669"/>
    <property type="project" value="UniProtKB-EC"/>
</dbReference>
<evidence type="ECO:0000256" key="6">
    <source>
        <dbReference type="ARBA" id="ARBA00022771"/>
    </source>
</evidence>
<dbReference type="EC" id="2.3.2.31" evidence="2"/>
<dbReference type="PROSITE" id="PS51873">
    <property type="entry name" value="TRIAD"/>
    <property type="match status" value="1"/>
</dbReference>
<evidence type="ECO:0000313" key="12">
    <source>
        <dbReference type="EMBL" id="KAF6814838.1"/>
    </source>
</evidence>
<dbReference type="PANTHER" id="PTHR11685">
    <property type="entry name" value="RBR FAMILY RING FINGER AND IBR DOMAIN-CONTAINING"/>
    <property type="match status" value="1"/>
</dbReference>
<dbReference type="InterPro" id="IPR002867">
    <property type="entry name" value="IBR_dom"/>
</dbReference>
<dbReference type="PROSITE" id="PS50089">
    <property type="entry name" value="ZF_RING_2"/>
    <property type="match status" value="1"/>
</dbReference>